<protein>
    <submittedName>
        <fullName evidence="2">Uncharacterized protein</fullName>
    </submittedName>
</protein>
<dbReference type="EMBL" id="KZ293469">
    <property type="protein sequence ID" value="PBK62118.1"/>
    <property type="molecule type" value="Genomic_DNA"/>
</dbReference>
<evidence type="ECO:0000313" key="2">
    <source>
        <dbReference type="EMBL" id="PBK62118.1"/>
    </source>
</evidence>
<feature type="signal peptide" evidence="1">
    <location>
        <begin position="1"/>
        <end position="19"/>
    </location>
</feature>
<evidence type="ECO:0000313" key="3">
    <source>
        <dbReference type="Proteomes" id="UP000218334"/>
    </source>
</evidence>
<gene>
    <name evidence="2" type="ORF">ARMSODRAFT_964338</name>
</gene>
<reference evidence="3" key="1">
    <citation type="journal article" date="2017" name="Nat. Ecol. Evol.">
        <title>Genome expansion and lineage-specific genetic innovations in the forest pathogenic fungi Armillaria.</title>
        <authorList>
            <person name="Sipos G."/>
            <person name="Prasanna A.N."/>
            <person name="Walter M.C."/>
            <person name="O'Connor E."/>
            <person name="Balint B."/>
            <person name="Krizsan K."/>
            <person name="Kiss B."/>
            <person name="Hess J."/>
            <person name="Varga T."/>
            <person name="Slot J."/>
            <person name="Riley R."/>
            <person name="Boka B."/>
            <person name="Rigling D."/>
            <person name="Barry K."/>
            <person name="Lee J."/>
            <person name="Mihaltcheva S."/>
            <person name="LaButti K."/>
            <person name="Lipzen A."/>
            <person name="Waldron R."/>
            <person name="Moloney N.M."/>
            <person name="Sperisen C."/>
            <person name="Kredics L."/>
            <person name="Vagvoelgyi C."/>
            <person name="Patrignani A."/>
            <person name="Fitzpatrick D."/>
            <person name="Nagy I."/>
            <person name="Doyle S."/>
            <person name="Anderson J.B."/>
            <person name="Grigoriev I.V."/>
            <person name="Gueldener U."/>
            <person name="Muensterkoetter M."/>
            <person name="Nagy L.G."/>
        </authorList>
    </citation>
    <scope>NUCLEOTIDE SEQUENCE [LARGE SCALE GENOMIC DNA]</scope>
    <source>
        <strain evidence="3">28-4</strain>
    </source>
</reference>
<dbReference type="AlphaFoldDB" id="A0A2H3B7U9"/>
<evidence type="ECO:0000256" key="1">
    <source>
        <dbReference type="SAM" id="SignalP"/>
    </source>
</evidence>
<dbReference type="Proteomes" id="UP000218334">
    <property type="component" value="Unassembled WGS sequence"/>
</dbReference>
<feature type="chain" id="PRO_5013971120" evidence="1">
    <location>
        <begin position="20"/>
        <end position="103"/>
    </location>
</feature>
<organism evidence="2 3">
    <name type="scientific">Armillaria solidipes</name>
    <dbReference type="NCBI Taxonomy" id="1076256"/>
    <lineage>
        <taxon>Eukaryota</taxon>
        <taxon>Fungi</taxon>
        <taxon>Dikarya</taxon>
        <taxon>Basidiomycota</taxon>
        <taxon>Agaricomycotina</taxon>
        <taxon>Agaricomycetes</taxon>
        <taxon>Agaricomycetidae</taxon>
        <taxon>Agaricales</taxon>
        <taxon>Marasmiineae</taxon>
        <taxon>Physalacriaceae</taxon>
        <taxon>Armillaria</taxon>
    </lineage>
</organism>
<name>A0A2H3B7U9_9AGAR</name>
<keyword evidence="1" id="KW-0732">Signal</keyword>
<keyword evidence="3" id="KW-1185">Reference proteome</keyword>
<sequence>MYSLTLIVYLALVARNLESSYYADMIMAYIKVIAPTLLIGRVAAGSNSNPGSQAIVNSTRESDRSSVLSRFIVRKRETVVVCRDIEDSKTSLESYEKSGIETV</sequence>
<proteinExistence type="predicted"/>
<accession>A0A2H3B7U9</accession>